<keyword evidence="3 5" id="KW-0808">Transferase</keyword>
<evidence type="ECO:0000313" key="6">
    <source>
        <dbReference type="Proteomes" id="UP000824166"/>
    </source>
</evidence>
<keyword evidence="6" id="KW-1185">Reference proteome</keyword>
<evidence type="ECO:0000256" key="3">
    <source>
        <dbReference type="ARBA" id="ARBA00022679"/>
    </source>
</evidence>
<dbReference type="GO" id="GO:0016757">
    <property type="term" value="F:glycosyltransferase activity"/>
    <property type="evidence" value="ECO:0007669"/>
    <property type="project" value="UniProtKB-KW"/>
</dbReference>
<evidence type="ECO:0000256" key="1">
    <source>
        <dbReference type="ARBA" id="ARBA00021292"/>
    </source>
</evidence>
<gene>
    <name evidence="5" type="ORF">KSW38_18530</name>
</gene>
<organism evidence="5 6">
    <name type="scientific">Paenarthrobacter aromaticivorans</name>
    <dbReference type="NCBI Taxonomy" id="2849150"/>
    <lineage>
        <taxon>Bacteria</taxon>
        <taxon>Bacillati</taxon>
        <taxon>Actinomycetota</taxon>
        <taxon>Actinomycetes</taxon>
        <taxon>Micrococcales</taxon>
        <taxon>Micrococcaceae</taxon>
        <taxon>Paenarthrobacter</taxon>
    </lineage>
</organism>
<evidence type="ECO:0000259" key="4">
    <source>
        <dbReference type="Pfam" id="PF13579"/>
    </source>
</evidence>
<protein>
    <recommendedName>
        <fullName evidence="1">D-inositol 3-phosphate glycosyltransferase</fullName>
    </recommendedName>
</protein>
<evidence type="ECO:0000256" key="2">
    <source>
        <dbReference type="ARBA" id="ARBA00022676"/>
    </source>
</evidence>
<feature type="domain" description="Glycosyltransferase subfamily 4-like N-terminal" evidence="4">
    <location>
        <begin position="21"/>
        <end position="164"/>
    </location>
</feature>
<dbReference type="Pfam" id="PF13579">
    <property type="entry name" value="Glyco_trans_4_4"/>
    <property type="match status" value="1"/>
</dbReference>
<dbReference type="PANTHER" id="PTHR45947:SF3">
    <property type="entry name" value="SULFOQUINOVOSYL TRANSFERASE SQD2"/>
    <property type="match status" value="1"/>
</dbReference>
<name>A0ABS6IAB6_9MICC</name>
<dbReference type="Pfam" id="PF13692">
    <property type="entry name" value="Glyco_trans_1_4"/>
    <property type="match status" value="1"/>
</dbReference>
<sequence length="390" mass="42754">MDIFFIQTTDISVSSQLSGQMGYLQRRGLRVAVASSDTGLLSSLAERDNVSSHVLPIERDPSVLSDLRALWRIFSLIRKLQPDVIVYGTPKASLLGAIASWVLQKPRRIYCVYGLRSETMTGASKQMMLLIEKTIIRLSTDVVAVGHALREQMIQAGLTADVTVFGKGSANSIDLESYKLKGTDPELRSSFRADQDIPGDAKVVGFVGRITADKGIDALMDAMQALRQHLDDVHLVLVGPDDGIESLRPETVTAFDEPWVHRTGNLDDTATVYAALDLLCLPSRREGLPTVLLEAAASGTPIVATDATGVRDVIPHPGCGKVVAIDDTSALETALRMVLTNPEEATAMALNAQAVVFRDFDRERLWNRQYHFYTGDQNTRTSSLMTRKQR</sequence>
<reference evidence="5 6" key="1">
    <citation type="submission" date="2021-06" db="EMBL/GenBank/DDBJ databases">
        <authorList>
            <person name="Jeong J.W."/>
        </authorList>
    </citation>
    <scope>NUCLEOTIDE SEQUENCE [LARGE SCALE GENOMIC DNA]</scope>
    <source>
        <strain evidence="5 6">MMS21-TAE1-1</strain>
    </source>
</reference>
<comment type="caution">
    <text evidence="5">The sequence shown here is derived from an EMBL/GenBank/DDBJ whole genome shotgun (WGS) entry which is preliminary data.</text>
</comment>
<dbReference type="Proteomes" id="UP000824166">
    <property type="component" value="Unassembled WGS sequence"/>
</dbReference>
<evidence type="ECO:0000313" key="5">
    <source>
        <dbReference type="EMBL" id="MBU8868292.1"/>
    </source>
</evidence>
<accession>A0ABS6IAB6</accession>
<dbReference type="InterPro" id="IPR050194">
    <property type="entry name" value="Glycosyltransferase_grp1"/>
</dbReference>
<dbReference type="EMBL" id="JAHOPC010000013">
    <property type="protein sequence ID" value="MBU8868292.1"/>
    <property type="molecule type" value="Genomic_DNA"/>
</dbReference>
<dbReference type="PANTHER" id="PTHR45947">
    <property type="entry name" value="SULFOQUINOVOSYL TRANSFERASE SQD2"/>
    <property type="match status" value="1"/>
</dbReference>
<proteinExistence type="predicted"/>
<dbReference type="InterPro" id="IPR028098">
    <property type="entry name" value="Glyco_trans_4-like_N"/>
</dbReference>
<dbReference type="RefSeq" id="WP_216926413.1">
    <property type="nucleotide sequence ID" value="NZ_JAHOPC010000013.1"/>
</dbReference>
<keyword evidence="2 5" id="KW-0328">Glycosyltransferase</keyword>